<dbReference type="PANTHER" id="PTHR30037:SF4">
    <property type="entry name" value="DNA-3-METHYLADENINE GLYCOSYLASE I"/>
    <property type="match status" value="1"/>
</dbReference>
<dbReference type="PANTHER" id="PTHR30037">
    <property type="entry name" value="DNA-3-METHYLADENINE GLYCOSYLASE 1"/>
    <property type="match status" value="1"/>
</dbReference>
<evidence type="ECO:0000256" key="1">
    <source>
        <dbReference type="PIRSR" id="PIRSR605019-1"/>
    </source>
</evidence>
<feature type="binding site" evidence="1">
    <location>
        <position position="178"/>
    </location>
    <ligand>
        <name>Zn(2+)</name>
        <dbReference type="ChEBI" id="CHEBI:29105"/>
    </ligand>
</feature>
<dbReference type="AlphaFoldDB" id="A0A0G9H9G4"/>
<proteinExistence type="predicted"/>
<feature type="binding site" evidence="1">
    <location>
        <position position="16"/>
    </location>
    <ligand>
        <name>Zn(2+)</name>
        <dbReference type="ChEBI" id="CHEBI:29105"/>
    </ligand>
</feature>
<dbReference type="EMBL" id="CP017480">
    <property type="protein sequence ID" value="APG03966.1"/>
    <property type="molecule type" value="Genomic_DNA"/>
</dbReference>
<keyword evidence="1" id="KW-0479">Metal-binding</keyword>
<sequence>MRCAWAEQSDAERIYHDTEWGLPIHDDRQLFELITLRGAAAGLSWRTILGKRACYRRVFHGYDLLRIARMTDGELATVRRDRGIVRHRLKIASVRSNARAALRLIETEGSLSRFLLAFVDSDVAVAPPRLAFGVRTRSDASDAMSAILHKRGFRFAGTAICYALMQATGMIDGHEPGCEYRAGR</sequence>
<keyword evidence="1" id="KW-0862">Zinc</keyword>
<dbReference type="Pfam" id="PF03352">
    <property type="entry name" value="Adenine_glyco"/>
    <property type="match status" value="1"/>
</dbReference>
<dbReference type="GO" id="GO:0046872">
    <property type="term" value="F:metal ion binding"/>
    <property type="evidence" value="ECO:0007669"/>
    <property type="project" value="UniProtKB-KW"/>
</dbReference>
<dbReference type="InterPro" id="IPR011257">
    <property type="entry name" value="DNA_glycosylase"/>
</dbReference>
<dbReference type="Proteomes" id="UP000182987">
    <property type="component" value="Chromosome"/>
</dbReference>
<accession>A0A0G9H9G4</accession>
<name>A0A0G9H9G4_9GAMM</name>
<protein>
    <submittedName>
        <fullName evidence="2">Uncharacterized protein</fullName>
    </submittedName>
</protein>
<dbReference type="GO" id="GO:0008725">
    <property type="term" value="F:DNA-3-methyladenine glycosylase activity"/>
    <property type="evidence" value="ECO:0007669"/>
    <property type="project" value="InterPro"/>
</dbReference>
<gene>
    <name evidence="2" type="ORF">BJI69_08665</name>
</gene>
<evidence type="ECO:0000313" key="2">
    <source>
        <dbReference type="EMBL" id="APG03966.1"/>
    </source>
</evidence>
<dbReference type="InterPro" id="IPR005019">
    <property type="entry name" value="Adenine_glyco"/>
</dbReference>
<keyword evidence="3" id="KW-1185">Reference proteome</keyword>
<feature type="binding site" evidence="1">
    <location>
        <position position="174"/>
    </location>
    <ligand>
        <name>Zn(2+)</name>
        <dbReference type="ChEBI" id="CHEBI:29105"/>
    </ligand>
</feature>
<feature type="binding site" evidence="1">
    <location>
        <position position="3"/>
    </location>
    <ligand>
        <name>Zn(2+)</name>
        <dbReference type="ChEBI" id="CHEBI:29105"/>
    </ligand>
</feature>
<dbReference type="InterPro" id="IPR052891">
    <property type="entry name" value="DNA-3mA_glycosylase"/>
</dbReference>
<dbReference type="STRING" id="1440763.BJI69_08665"/>
<dbReference type="GO" id="GO:0006284">
    <property type="term" value="P:base-excision repair"/>
    <property type="evidence" value="ECO:0007669"/>
    <property type="project" value="InterPro"/>
</dbReference>
<dbReference type="Gene3D" id="1.10.340.30">
    <property type="entry name" value="Hypothetical protein, domain 2"/>
    <property type="match status" value="1"/>
</dbReference>
<dbReference type="SUPFAM" id="SSF48150">
    <property type="entry name" value="DNA-glycosylase"/>
    <property type="match status" value="1"/>
</dbReference>
<evidence type="ECO:0000313" key="3">
    <source>
        <dbReference type="Proteomes" id="UP000182987"/>
    </source>
</evidence>
<organism evidence="2 3">
    <name type="scientific">Luteibacter rhizovicinus DSM 16549</name>
    <dbReference type="NCBI Taxonomy" id="1440763"/>
    <lineage>
        <taxon>Bacteria</taxon>
        <taxon>Pseudomonadati</taxon>
        <taxon>Pseudomonadota</taxon>
        <taxon>Gammaproteobacteria</taxon>
        <taxon>Lysobacterales</taxon>
        <taxon>Rhodanobacteraceae</taxon>
        <taxon>Luteibacter</taxon>
    </lineage>
</organism>
<dbReference type="KEGG" id="lrz:BJI69_08665"/>
<dbReference type="OrthoDB" id="9807664at2"/>
<reference evidence="3" key="1">
    <citation type="submission" date="2016-09" db="EMBL/GenBank/DDBJ databases">
        <authorList>
            <person name="Lysoe E."/>
        </authorList>
    </citation>
    <scope>NUCLEOTIDE SEQUENCE [LARGE SCALE GENOMIC DNA]</scope>
    <source>
        <strain evidence="3">LJ96T</strain>
    </source>
</reference>
<dbReference type="RefSeq" id="WP_046968282.1">
    <property type="nucleotide sequence ID" value="NZ_CP017480.1"/>
</dbReference>
<dbReference type="PATRIC" id="fig|1440763.5.peg.2649"/>